<organism evidence="2 3">
    <name type="scientific">Pseudomonas fluvialis</name>
    <dbReference type="NCBI Taxonomy" id="1793966"/>
    <lineage>
        <taxon>Bacteria</taxon>
        <taxon>Pseudomonadati</taxon>
        <taxon>Pseudomonadota</taxon>
        <taxon>Gammaproteobacteria</taxon>
        <taxon>Pseudomonadales</taxon>
        <taxon>Pseudomonadaceae</taxon>
        <taxon>Pseudomonas</taxon>
    </lineage>
</organism>
<dbReference type="EMBL" id="JACHLL010000004">
    <property type="protein sequence ID" value="MBB6342446.1"/>
    <property type="molecule type" value="Genomic_DNA"/>
</dbReference>
<accession>A0A7X0BVX4</accession>
<feature type="chain" id="PRO_5031374539" evidence="1">
    <location>
        <begin position="16"/>
        <end position="239"/>
    </location>
</feature>
<sequence>MAALCLLLVSALSMAGVPQRETVTVRYLEFPPYSFTNAEGLPDGSIIRLTRRLLRQAGYPADFRSAPSARLYGGLADGSIHLWPGAPGVPQLKGLTLESRYQVAEVNLNLYHRSDTPTPALPEGLRDKRVILLTGYTYRPPVSDWLKDPQLGIKSTQTSSHASALAMLELRRGDFFIDYQSPVERELQARNLAPLPYITLHRLPIKLIISKAAPNSQQLRDDLDRAYETLRDAGEDLSL</sequence>
<keyword evidence="1" id="KW-0732">Signal</keyword>
<dbReference type="RefSeq" id="WP_184683936.1">
    <property type="nucleotide sequence ID" value="NZ_JACHLL010000004.1"/>
</dbReference>
<name>A0A7X0BVX4_9PSED</name>
<dbReference type="Proteomes" id="UP000557193">
    <property type="component" value="Unassembled WGS sequence"/>
</dbReference>
<reference evidence="2 3" key="1">
    <citation type="submission" date="2020-08" db="EMBL/GenBank/DDBJ databases">
        <title>Functional genomics of gut bacteria from endangered species of beetles.</title>
        <authorList>
            <person name="Carlos-Shanley C."/>
        </authorList>
    </citation>
    <scope>NUCLEOTIDE SEQUENCE [LARGE SCALE GENOMIC DNA]</scope>
    <source>
        <strain evidence="2 3">S00202</strain>
    </source>
</reference>
<proteinExistence type="predicted"/>
<dbReference type="AlphaFoldDB" id="A0A7X0BVX4"/>
<evidence type="ECO:0000256" key="1">
    <source>
        <dbReference type="SAM" id="SignalP"/>
    </source>
</evidence>
<evidence type="ECO:0000313" key="2">
    <source>
        <dbReference type="EMBL" id="MBB6342446.1"/>
    </source>
</evidence>
<gene>
    <name evidence="2" type="ORF">HNP49_002628</name>
</gene>
<dbReference type="SUPFAM" id="SSF53850">
    <property type="entry name" value="Periplasmic binding protein-like II"/>
    <property type="match status" value="1"/>
</dbReference>
<comment type="caution">
    <text evidence="2">The sequence shown here is derived from an EMBL/GenBank/DDBJ whole genome shotgun (WGS) entry which is preliminary data.</text>
</comment>
<evidence type="ECO:0000313" key="3">
    <source>
        <dbReference type="Proteomes" id="UP000557193"/>
    </source>
</evidence>
<keyword evidence="3" id="KW-1185">Reference proteome</keyword>
<feature type="signal peptide" evidence="1">
    <location>
        <begin position="1"/>
        <end position="15"/>
    </location>
</feature>
<protein>
    <submittedName>
        <fullName evidence="2">Polar amino acid transport system substrate-binding protein</fullName>
    </submittedName>
</protein>
<dbReference type="Gene3D" id="3.40.190.10">
    <property type="entry name" value="Periplasmic binding protein-like II"/>
    <property type="match status" value="2"/>
</dbReference>